<name>A0ABP9X7Z1_9CHLR</name>
<dbReference type="Gene3D" id="3.40.50.12780">
    <property type="entry name" value="N-terminal domain of ligase-like"/>
    <property type="match status" value="1"/>
</dbReference>
<reference evidence="1 2" key="1">
    <citation type="submission" date="2024-02" db="EMBL/GenBank/DDBJ databases">
        <title>Herpetosiphon gulosus NBRC 112829.</title>
        <authorList>
            <person name="Ichikawa N."/>
            <person name="Katano-Makiyama Y."/>
            <person name="Hidaka K."/>
        </authorList>
    </citation>
    <scope>NUCLEOTIDE SEQUENCE [LARGE SCALE GENOMIC DNA]</scope>
    <source>
        <strain evidence="1 2">NBRC 112829</strain>
    </source>
</reference>
<dbReference type="InterPro" id="IPR053158">
    <property type="entry name" value="CapK_Type1_Caps_Biosynth"/>
</dbReference>
<dbReference type="EMBL" id="BAABRU010000054">
    <property type="protein sequence ID" value="GAA5531484.1"/>
    <property type="molecule type" value="Genomic_DNA"/>
</dbReference>
<organism evidence="1 2">
    <name type="scientific">Herpetosiphon gulosus</name>
    <dbReference type="NCBI Taxonomy" id="1973496"/>
    <lineage>
        <taxon>Bacteria</taxon>
        <taxon>Bacillati</taxon>
        <taxon>Chloroflexota</taxon>
        <taxon>Chloroflexia</taxon>
        <taxon>Herpetosiphonales</taxon>
        <taxon>Herpetosiphonaceae</taxon>
        <taxon>Herpetosiphon</taxon>
    </lineage>
</organism>
<dbReference type="PANTHER" id="PTHR36932">
    <property type="entry name" value="CAPSULAR POLYSACCHARIDE BIOSYNTHESIS PROTEIN"/>
    <property type="match status" value="1"/>
</dbReference>
<gene>
    <name evidence="1" type="ORF">Hgul01_05309</name>
</gene>
<evidence type="ECO:0000313" key="1">
    <source>
        <dbReference type="EMBL" id="GAA5531484.1"/>
    </source>
</evidence>
<protein>
    <submittedName>
        <fullName evidence="1">Phenylacetate-coenzyme A ligase</fullName>
    </submittedName>
</protein>
<keyword evidence="1" id="KW-0436">Ligase</keyword>
<dbReference type="Proteomes" id="UP001428290">
    <property type="component" value="Unassembled WGS sequence"/>
</dbReference>
<dbReference type="PANTHER" id="PTHR36932:SF1">
    <property type="entry name" value="CAPSULAR POLYSACCHARIDE BIOSYNTHESIS PROTEIN"/>
    <property type="match status" value="1"/>
</dbReference>
<comment type="caution">
    <text evidence="1">The sequence shown here is derived from an EMBL/GenBank/DDBJ whole genome shotgun (WGS) entry which is preliminary data.</text>
</comment>
<evidence type="ECO:0000313" key="2">
    <source>
        <dbReference type="Proteomes" id="UP001428290"/>
    </source>
</evidence>
<dbReference type="GO" id="GO:0016874">
    <property type="term" value="F:ligase activity"/>
    <property type="evidence" value="ECO:0007669"/>
    <property type="project" value="UniProtKB-KW"/>
</dbReference>
<dbReference type="SUPFAM" id="SSF56801">
    <property type="entry name" value="Acetyl-CoA synthetase-like"/>
    <property type="match status" value="1"/>
</dbReference>
<proteinExistence type="predicted"/>
<accession>A0ABP9X7Z1</accession>
<keyword evidence="2" id="KW-1185">Reference proteome</keyword>
<dbReference type="InterPro" id="IPR042099">
    <property type="entry name" value="ANL_N_sf"/>
</dbReference>
<dbReference type="RefSeq" id="WP_345725038.1">
    <property type="nucleotide sequence ID" value="NZ_BAABRU010000054.1"/>
</dbReference>
<sequence length="445" mass="50277">MVAQMKRQGLGIIQALSQERLDPEQVYALQTNKVRSMITHAWQSSPFYQAKMRTAGITPADIRTMDDLRHFPITTKQELRTTPSDQLLATGYTTTNTIHEPTSGSSGKVFHVYHSKAAFDTYFANAFRHLWSIGYRPWHRVAYTAFDPLITLPWERFGLGVREQINLREPDAQSFLKRLLDINPQLITAYPSILLMIIRVASDAQLRQIRPRAVHLHSELLTEGIRDIIRLAFDCDCFDDYSTCEFHHVTHECRYHQYHIAADNVVVEVLNDGQPASVGQNGEIVITGLTNYAQPIIRYAIGDVGALGTTERCACGSGFPTMALIQGRVDDFVVLPSGRRISPRIVNPAFEHLPGMLEHVLVQETLDTIKVYVNIMPGYAESTMPMIRQNLHDLFREPVELHIIPTTTFERGRTGKLRCVISKVHQASSHIDIVRSTPPVLTEAL</sequence>